<dbReference type="Pfam" id="PF10001">
    <property type="entry name" value="DUF2242"/>
    <property type="match status" value="1"/>
</dbReference>
<keyword evidence="3" id="KW-1185">Reference proteome</keyword>
<dbReference type="InterPro" id="IPR018718">
    <property type="entry name" value="DUF2242"/>
</dbReference>
<name>A0ABW8Z3A0_9BURK</name>
<dbReference type="EMBL" id="JAQQFR010000002">
    <property type="protein sequence ID" value="MFL9877315.1"/>
    <property type="molecule type" value="Genomic_DNA"/>
</dbReference>
<evidence type="ECO:0000313" key="3">
    <source>
        <dbReference type="Proteomes" id="UP001629214"/>
    </source>
</evidence>
<evidence type="ECO:0000256" key="1">
    <source>
        <dbReference type="SAM" id="MobiDB-lite"/>
    </source>
</evidence>
<dbReference type="RefSeq" id="WP_408165507.1">
    <property type="nucleotide sequence ID" value="NZ_JAQQFR010000002.1"/>
</dbReference>
<accession>A0ABW8Z3A0</accession>
<comment type="caution">
    <text evidence="2">The sequence shown here is derived from an EMBL/GenBank/DDBJ whole genome shotgun (WGS) entry which is preliminary data.</text>
</comment>
<dbReference type="PROSITE" id="PS51257">
    <property type="entry name" value="PROKAR_LIPOPROTEIN"/>
    <property type="match status" value="1"/>
</dbReference>
<evidence type="ECO:0000313" key="2">
    <source>
        <dbReference type="EMBL" id="MFL9877315.1"/>
    </source>
</evidence>
<organism evidence="2 3">
    <name type="scientific">Herbaspirillum rhizosphaerae</name>
    <dbReference type="NCBI Taxonomy" id="346179"/>
    <lineage>
        <taxon>Bacteria</taxon>
        <taxon>Pseudomonadati</taxon>
        <taxon>Pseudomonadota</taxon>
        <taxon>Betaproteobacteria</taxon>
        <taxon>Burkholderiales</taxon>
        <taxon>Oxalobacteraceae</taxon>
        <taxon>Herbaspirillum</taxon>
    </lineage>
</organism>
<protein>
    <submittedName>
        <fullName evidence="2">DUF2242 domain-containing protein</fullName>
    </submittedName>
</protein>
<feature type="region of interest" description="Disordered" evidence="1">
    <location>
        <begin position="181"/>
        <end position="203"/>
    </location>
</feature>
<reference evidence="2 3" key="1">
    <citation type="journal article" date="2024" name="Chem. Sci.">
        <title>Discovery of megapolipeptins by genome mining of a Burkholderiales bacteria collection.</title>
        <authorList>
            <person name="Paulo B.S."/>
            <person name="Recchia M.J.J."/>
            <person name="Lee S."/>
            <person name="Fergusson C.H."/>
            <person name="Romanowski S.B."/>
            <person name="Hernandez A."/>
            <person name="Krull N."/>
            <person name="Liu D.Y."/>
            <person name="Cavanagh H."/>
            <person name="Bos A."/>
            <person name="Gray C.A."/>
            <person name="Murphy B.T."/>
            <person name="Linington R.G."/>
            <person name="Eustaquio A.S."/>
        </authorList>
    </citation>
    <scope>NUCLEOTIDE SEQUENCE [LARGE SCALE GENOMIC DNA]</scope>
    <source>
        <strain evidence="2 3">RL21-008-BIB-B</strain>
    </source>
</reference>
<gene>
    <name evidence="2" type="ORF">PQR63_02900</name>
</gene>
<dbReference type="Proteomes" id="UP001629214">
    <property type="component" value="Unassembled WGS sequence"/>
</dbReference>
<proteinExistence type="predicted"/>
<sequence>MRRLLPSLSVYALLITGVAGLAGCSTSKPSFYHQEDFSETDTYSRSFGASDNAVCEAARRALLGQGYIISKAQANIVDGTKSFQPEADQHVEIAFHIVCAPNGKADHNASLFVSATQDRYALKKTNNSASLGVGVLGSVSMPFGSSDDSLVRVASETIRSGHFYDRFFGAVERYLDPAEDDAAKAAKTQLDGPVAQPEKKESK</sequence>